<dbReference type="EMBL" id="FKJW01000003">
    <property type="protein sequence ID" value="SAK15730.1"/>
    <property type="molecule type" value="Genomic_DNA"/>
</dbReference>
<evidence type="ECO:0000313" key="1">
    <source>
        <dbReference type="EMBL" id="SAK15730.1"/>
    </source>
</evidence>
<dbReference type="AlphaFoldDB" id="A0ABD7LGV0"/>
<organism evidence="1 2">
    <name type="scientific">Burkholderia multivorans</name>
    <dbReference type="NCBI Taxonomy" id="87883"/>
    <lineage>
        <taxon>Bacteria</taxon>
        <taxon>Pseudomonadati</taxon>
        <taxon>Pseudomonadota</taxon>
        <taxon>Betaproteobacteria</taxon>
        <taxon>Burkholderiales</taxon>
        <taxon>Burkholderiaceae</taxon>
        <taxon>Burkholderia</taxon>
        <taxon>Burkholderia cepacia complex</taxon>
    </lineage>
</organism>
<proteinExistence type="predicted"/>
<evidence type="ECO:0000313" key="2">
    <source>
        <dbReference type="Proteomes" id="UP000196218"/>
    </source>
</evidence>
<comment type="caution">
    <text evidence="1">The sequence shown here is derived from an EMBL/GenBank/DDBJ whole genome shotgun (WGS) entry which is preliminary data.</text>
</comment>
<reference evidence="1 2" key="1">
    <citation type="submission" date="2016-04" db="EMBL/GenBank/DDBJ databases">
        <authorList>
            <person name="Peeters C."/>
        </authorList>
    </citation>
    <scope>NUCLEOTIDE SEQUENCE [LARGE SCALE GENOMIC DNA]</scope>
    <source>
        <strain evidence="1">LMG 29311</strain>
    </source>
</reference>
<protein>
    <submittedName>
        <fullName evidence="1">Uncharacterized protein</fullName>
    </submittedName>
</protein>
<sequence>MTLYLERDLERIRSSWCELDVDFEAAVLNSALHDNLHYIGVSLT</sequence>
<accession>A0ABD7LGV0</accession>
<gene>
    <name evidence="1" type="ORF">UA18_01354</name>
</gene>
<dbReference type="Proteomes" id="UP000196218">
    <property type="component" value="Unassembled WGS sequence"/>
</dbReference>
<name>A0ABD7LGV0_9BURK</name>